<evidence type="ECO:0000256" key="4">
    <source>
        <dbReference type="ARBA" id="ARBA00022692"/>
    </source>
</evidence>
<dbReference type="Proteomes" id="UP000028492">
    <property type="component" value="Chromosome"/>
</dbReference>
<dbReference type="AlphaFoldDB" id="A0A075V042"/>
<evidence type="ECO:0000313" key="10">
    <source>
        <dbReference type="Proteomes" id="UP000028492"/>
    </source>
</evidence>
<feature type="transmembrane region" description="Helical" evidence="8">
    <location>
        <begin position="284"/>
        <end position="312"/>
    </location>
</feature>
<keyword evidence="6 8" id="KW-0472">Membrane</keyword>
<feature type="transmembrane region" description="Helical" evidence="8">
    <location>
        <begin position="12"/>
        <end position="32"/>
    </location>
</feature>
<comment type="similarity">
    <text evidence="7">Belongs to the MptA/B family.</text>
</comment>
<comment type="subcellular location">
    <subcellularLocation>
        <location evidence="1">Membrane</location>
        <topology evidence="1">Multi-pass membrane protein</topology>
    </subcellularLocation>
</comment>
<feature type="transmembrane region" description="Helical" evidence="8">
    <location>
        <begin position="73"/>
        <end position="91"/>
    </location>
</feature>
<dbReference type="NCBIfam" id="NF038066">
    <property type="entry name" value="MptB"/>
    <property type="match status" value="1"/>
</dbReference>
<evidence type="ECO:0000256" key="8">
    <source>
        <dbReference type="SAM" id="Phobius"/>
    </source>
</evidence>
<keyword evidence="2" id="KW-0328">Glycosyltransferase</keyword>
<accession>A0A075V042</accession>
<evidence type="ECO:0000256" key="7">
    <source>
        <dbReference type="ARBA" id="ARBA00043987"/>
    </source>
</evidence>
<evidence type="ECO:0000256" key="6">
    <source>
        <dbReference type="ARBA" id="ARBA00023136"/>
    </source>
</evidence>
<dbReference type="KEGG" id="aja:AJAP_15120"/>
<dbReference type="STRING" id="208439.AJAP_15120"/>
<feature type="transmembrane region" description="Helical" evidence="8">
    <location>
        <begin position="165"/>
        <end position="183"/>
    </location>
</feature>
<organism evidence="9 10">
    <name type="scientific">Amycolatopsis japonica</name>
    <dbReference type="NCBI Taxonomy" id="208439"/>
    <lineage>
        <taxon>Bacteria</taxon>
        <taxon>Bacillati</taxon>
        <taxon>Actinomycetota</taxon>
        <taxon>Actinomycetes</taxon>
        <taxon>Pseudonocardiales</taxon>
        <taxon>Pseudonocardiaceae</taxon>
        <taxon>Amycolatopsis</taxon>
        <taxon>Amycolatopsis japonica group</taxon>
    </lineage>
</organism>
<dbReference type="Pfam" id="PF26314">
    <property type="entry name" value="MptA_B_family"/>
    <property type="match status" value="1"/>
</dbReference>
<feature type="transmembrane region" description="Helical" evidence="8">
    <location>
        <begin position="384"/>
        <end position="413"/>
    </location>
</feature>
<feature type="transmembrane region" description="Helical" evidence="8">
    <location>
        <begin position="243"/>
        <end position="272"/>
    </location>
</feature>
<keyword evidence="3" id="KW-0808">Transferase</keyword>
<dbReference type="eggNOG" id="ENOG502Z9GU">
    <property type="taxonomic scope" value="Bacteria"/>
</dbReference>
<feature type="transmembrane region" description="Helical" evidence="8">
    <location>
        <begin position="351"/>
        <end position="372"/>
    </location>
</feature>
<feature type="transmembrane region" description="Helical" evidence="8">
    <location>
        <begin position="38"/>
        <end position="61"/>
    </location>
</feature>
<keyword evidence="4 8" id="KW-0812">Transmembrane</keyword>
<protein>
    <submittedName>
        <fullName evidence="9">Conserved putative membrane protein</fullName>
    </submittedName>
</protein>
<dbReference type="InterPro" id="IPR049829">
    <property type="entry name" value="MptA/B-like"/>
</dbReference>
<evidence type="ECO:0000256" key="3">
    <source>
        <dbReference type="ARBA" id="ARBA00022679"/>
    </source>
</evidence>
<feature type="transmembrane region" description="Helical" evidence="8">
    <location>
        <begin position="195"/>
        <end position="212"/>
    </location>
</feature>
<evidence type="ECO:0000256" key="1">
    <source>
        <dbReference type="ARBA" id="ARBA00004141"/>
    </source>
</evidence>
<keyword evidence="5 8" id="KW-1133">Transmembrane helix</keyword>
<dbReference type="EMBL" id="CP008953">
    <property type="protein sequence ID" value="AIG75900.1"/>
    <property type="molecule type" value="Genomic_DNA"/>
</dbReference>
<evidence type="ECO:0000256" key="2">
    <source>
        <dbReference type="ARBA" id="ARBA00022676"/>
    </source>
</evidence>
<reference evidence="9 10" key="1">
    <citation type="journal article" date="2014" name="J. Biotechnol.">
        <title>Complete genome sequence of the actinobacterium Amycolatopsis japonica MG417-CF17(T) (=DSM 44213T) producing (S,S)-N,N'-ethylenediaminedisuccinic acid.</title>
        <authorList>
            <person name="Stegmann E."/>
            <person name="Albersmeier A."/>
            <person name="Spohn M."/>
            <person name="Gert H."/>
            <person name="Weber T."/>
            <person name="Wohlleben W."/>
            <person name="Kalinowski J."/>
            <person name="Ruckert C."/>
        </authorList>
    </citation>
    <scope>NUCLEOTIDE SEQUENCE [LARGE SCALE GENOMIC DNA]</scope>
    <source>
        <strain evidence="10">MG417-CF17 (DSM 44213)</strain>
    </source>
</reference>
<sequence>MQNVLPAPEKAGLNISALHWAGFLGIAVLVLVTSGIGLPSVLVVALGVAGMATLVLSWLGIGRLAAGLPERRLYWIAVSWCAPLLVARPLFSGDINSYLAQGLIAAKGLDTYLVGPAEALGADSPVTMAVSHYWRDTPAPYGPAFVALARTIAQIAGDAFVPTVLLHRLLGLIGIALMAWALPRLARRVGVSPSIALWLAVLNPLVLWHIVAGVHNDGLMVGLMVAGLELVLMGAAKSGAARPALIAAGVIAVSAAANIKIVAVAGLLFVGVDLFRRATPAGRVAVALGLPAGFAAVTAAISLGSGLGFGWVRVLSGVSGQVHSWMAPTNELGFLVGGVGKIFGADLTDGAIEVFSLIGAILGLAVGARLLWLTYREKLHPLYAAGLTFAAMLVLGPVVQPWYLLWTVALLAVSLTTDRGRWILAVVSAVFGVLLPPANGGAVSLALGYLIAVVLIGGTLFVLKRKGLLPEIRFRKSRT</sequence>
<dbReference type="RefSeq" id="WP_038511890.1">
    <property type="nucleotide sequence ID" value="NZ_CP008953.1"/>
</dbReference>
<proteinExistence type="inferred from homology"/>
<dbReference type="GO" id="GO:0016757">
    <property type="term" value="F:glycosyltransferase activity"/>
    <property type="evidence" value="ECO:0007669"/>
    <property type="project" value="UniProtKB-KW"/>
</dbReference>
<evidence type="ECO:0000256" key="5">
    <source>
        <dbReference type="ARBA" id="ARBA00022989"/>
    </source>
</evidence>
<name>A0A075V042_9PSEU</name>
<dbReference type="GO" id="GO:0016020">
    <property type="term" value="C:membrane"/>
    <property type="evidence" value="ECO:0007669"/>
    <property type="project" value="UniProtKB-SubCell"/>
</dbReference>
<feature type="transmembrane region" description="Helical" evidence="8">
    <location>
        <begin position="444"/>
        <end position="463"/>
    </location>
</feature>
<keyword evidence="10" id="KW-1185">Reference proteome</keyword>
<evidence type="ECO:0000313" key="9">
    <source>
        <dbReference type="EMBL" id="AIG75900.1"/>
    </source>
</evidence>
<dbReference type="HOGENOM" id="CLU_023913_1_0_11"/>
<gene>
    <name evidence="9" type="ORF">AJAP_15120</name>
</gene>